<organism evidence="2">
    <name type="scientific">Sesamum angustifolium</name>
    <dbReference type="NCBI Taxonomy" id="2727405"/>
    <lineage>
        <taxon>Eukaryota</taxon>
        <taxon>Viridiplantae</taxon>
        <taxon>Streptophyta</taxon>
        <taxon>Embryophyta</taxon>
        <taxon>Tracheophyta</taxon>
        <taxon>Spermatophyta</taxon>
        <taxon>Magnoliopsida</taxon>
        <taxon>eudicotyledons</taxon>
        <taxon>Gunneridae</taxon>
        <taxon>Pentapetalae</taxon>
        <taxon>asterids</taxon>
        <taxon>lamiids</taxon>
        <taxon>Lamiales</taxon>
        <taxon>Pedaliaceae</taxon>
        <taxon>Sesamum</taxon>
    </lineage>
</organism>
<dbReference type="EMBL" id="JACGWK010000008">
    <property type="protein sequence ID" value="KAL0339234.1"/>
    <property type="molecule type" value="Genomic_DNA"/>
</dbReference>
<name>A0AAW2N8N6_9LAMI</name>
<protein>
    <submittedName>
        <fullName evidence="2">Uncharacterized protein</fullName>
    </submittedName>
</protein>
<reference evidence="2" key="2">
    <citation type="journal article" date="2024" name="Plant">
        <title>Genomic evolution and insights into agronomic trait innovations of Sesamum species.</title>
        <authorList>
            <person name="Miao H."/>
            <person name="Wang L."/>
            <person name="Qu L."/>
            <person name="Liu H."/>
            <person name="Sun Y."/>
            <person name="Le M."/>
            <person name="Wang Q."/>
            <person name="Wei S."/>
            <person name="Zheng Y."/>
            <person name="Lin W."/>
            <person name="Duan Y."/>
            <person name="Cao H."/>
            <person name="Xiong S."/>
            <person name="Wang X."/>
            <person name="Wei L."/>
            <person name="Li C."/>
            <person name="Ma Q."/>
            <person name="Ju M."/>
            <person name="Zhao R."/>
            <person name="Li G."/>
            <person name="Mu C."/>
            <person name="Tian Q."/>
            <person name="Mei H."/>
            <person name="Zhang T."/>
            <person name="Gao T."/>
            <person name="Zhang H."/>
        </authorList>
    </citation>
    <scope>NUCLEOTIDE SEQUENCE</scope>
    <source>
        <strain evidence="2">G01</strain>
    </source>
</reference>
<evidence type="ECO:0000313" key="2">
    <source>
        <dbReference type="EMBL" id="KAL0339234.1"/>
    </source>
</evidence>
<sequence>MAKSGHGVWSRRYWILDRLFVILASSLSVEAKRIVRETVQCARDDHKDIHHGDMTVLRY</sequence>
<comment type="caution">
    <text evidence="2">The sequence shown here is derived from an EMBL/GenBank/DDBJ whole genome shotgun (WGS) entry which is preliminary data.</text>
</comment>
<reference evidence="2" key="1">
    <citation type="submission" date="2020-06" db="EMBL/GenBank/DDBJ databases">
        <authorList>
            <person name="Li T."/>
            <person name="Hu X."/>
            <person name="Zhang T."/>
            <person name="Song X."/>
            <person name="Zhang H."/>
            <person name="Dai N."/>
            <person name="Sheng W."/>
            <person name="Hou X."/>
            <person name="Wei L."/>
        </authorList>
    </citation>
    <scope>NUCLEOTIDE SEQUENCE</scope>
    <source>
        <strain evidence="2">G01</strain>
        <tissue evidence="2">Leaf</tissue>
    </source>
</reference>
<accession>A0AAW2N8N6</accession>
<evidence type="ECO:0000256" key="1">
    <source>
        <dbReference type="SAM" id="SignalP"/>
    </source>
</evidence>
<proteinExistence type="predicted"/>
<feature type="signal peptide" evidence="1">
    <location>
        <begin position="1"/>
        <end position="31"/>
    </location>
</feature>
<keyword evidence="1" id="KW-0732">Signal</keyword>
<dbReference type="AlphaFoldDB" id="A0AAW2N8N6"/>
<feature type="chain" id="PRO_5043991214" evidence="1">
    <location>
        <begin position="32"/>
        <end position="59"/>
    </location>
</feature>
<gene>
    <name evidence="2" type="ORF">Sangu_1445500</name>
</gene>